<accession>A0A1A6BBC7</accession>
<comment type="caution">
    <text evidence="3">The sequence shown here is derived from an EMBL/GenBank/DDBJ whole genome shotgun (WGS) entry which is preliminary data.</text>
</comment>
<keyword evidence="1" id="KW-0472">Membrane</keyword>
<keyword evidence="1" id="KW-1133">Transmembrane helix</keyword>
<sequence>MNSRRVAKISLILAIVTLVVAVAGFITTLVLNVFFLDDYDAYGEVPIPGSASVHLPAGQATVSLHTLVIGGTDGGLPVPPLRISITPPDGVAQPEVTESIGTTTTVNNDAHIRVWNVQVPADGTYNVVTDGQVNGYINPRLAFGHQSSYGYLVWVFVGLFVVGLVDLTLSIMWLGRVRRRPVPSVGGAVSFAAPAVAYEPTGEGVRVERLKTLASLRDSGALTEEEFQEEKRRILYEQ</sequence>
<gene>
    <name evidence="3" type="ORF">A9W98_29215</name>
</gene>
<evidence type="ECO:0000259" key="2">
    <source>
        <dbReference type="Pfam" id="PF09851"/>
    </source>
</evidence>
<dbReference type="OrthoDB" id="5996503at2"/>
<feature type="transmembrane region" description="Helical" evidence="1">
    <location>
        <begin position="151"/>
        <end position="174"/>
    </location>
</feature>
<keyword evidence="1" id="KW-0812">Transmembrane</keyword>
<dbReference type="Pfam" id="PF09851">
    <property type="entry name" value="SHOCT"/>
    <property type="match status" value="1"/>
</dbReference>
<dbReference type="InterPro" id="IPR018649">
    <property type="entry name" value="SHOCT"/>
</dbReference>
<reference evidence="3 4" key="1">
    <citation type="submission" date="2016-06" db="EMBL/GenBank/DDBJ databases">
        <authorList>
            <person name="Kjaerup R.B."/>
            <person name="Dalgaard T.S."/>
            <person name="Juul-Madsen H.R."/>
        </authorList>
    </citation>
    <scope>NUCLEOTIDE SEQUENCE [LARGE SCALE GENOMIC DNA]</scope>
    <source>
        <strain evidence="3 4">1245752.6</strain>
    </source>
</reference>
<organism evidence="3 4">
    <name type="scientific">Mycobacterium gordonae</name>
    <dbReference type="NCBI Taxonomy" id="1778"/>
    <lineage>
        <taxon>Bacteria</taxon>
        <taxon>Bacillati</taxon>
        <taxon>Actinomycetota</taxon>
        <taxon>Actinomycetes</taxon>
        <taxon>Mycobacteriales</taxon>
        <taxon>Mycobacteriaceae</taxon>
        <taxon>Mycobacterium</taxon>
    </lineage>
</organism>
<dbReference type="RefSeq" id="WP_065135989.1">
    <property type="nucleotide sequence ID" value="NZ_MAEM01000433.1"/>
</dbReference>
<evidence type="ECO:0000313" key="3">
    <source>
        <dbReference type="EMBL" id="OBR99632.1"/>
    </source>
</evidence>
<name>A0A1A6BBC7_MYCGO</name>
<evidence type="ECO:0000313" key="4">
    <source>
        <dbReference type="Proteomes" id="UP000093757"/>
    </source>
</evidence>
<proteinExistence type="predicted"/>
<protein>
    <recommendedName>
        <fullName evidence="2">SHOCT domain-containing protein</fullName>
    </recommendedName>
</protein>
<evidence type="ECO:0000256" key="1">
    <source>
        <dbReference type="SAM" id="Phobius"/>
    </source>
</evidence>
<feature type="transmembrane region" description="Helical" evidence="1">
    <location>
        <begin position="12"/>
        <end position="36"/>
    </location>
</feature>
<feature type="domain" description="SHOCT" evidence="2">
    <location>
        <begin position="208"/>
        <end position="235"/>
    </location>
</feature>
<dbReference type="AlphaFoldDB" id="A0A1A6BBC7"/>
<dbReference type="EMBL" id="MAEM01000433">
    <property type="protein sequence ID" value="OBR99632.1"/>
    <property type="molecule type" value="Genomic_DNA"/>
</dbReference>
<dbReference type="Proteomes" id="UP000093757">
    <property type="component" value="Unassembled WGS sequence"/>
</dbReference>